<evidence type="ECO:0000256" key="2">
    <source>
        <dbReference type="SAM" id="SignalP"/>
    </source>
</evidence>
<keyword evidence="4" id="KW-1185">Reference proteome</keyword>
<organism evidence="3 4">
    <name type="scientific">Marasmius crinis-equi</name>
    <dbReference type="NCBI Taxonomy" id="585013"/>
    <lineage>
        <taxon>Eukaryota</taxon>
        <taxon>Fungi</taxon>
        <taxon>Dikarya</taxon>
        <taxon>Basidiomycota</taxon>
        <taxon>Agaricomycotina</taxon>
        <taxon>Agaricomycetes</taxon>
        <taxon>Agaricomycetidae</taxon>
        <taxon>Agaricales</taxon>
        <taxon>Marasmiineae</taxon>
        <taxon>Marasmiaceae</taxon>
        <taxon>Marasmius</taxon>
    </lineage>
</organism>
<reference evidence="3 4" key="1">
    <citation type="submission" date="2024-02" db="EMBL/GenBank/DDBJ databases">
        <title>A draft genome for the cacao thread blight pathogen Marasmius crinis-equi.</title>
        <authorList>
            <person name="Cohen S.P."/>
            <person name="Baruah I.K."/>
            <person name="Amoako-Attah I."/>
            <person name="Bukari Y."/>
            <person name="Meinhardt L.W."/>
            <person name="Bailey B.A."/>
        </authorList>
    </citation>
    <scope>NUCLEOTIDE SEQUENCE [LARGE SCALE GENOMIC DNA]</scope>
    <source>
        <strain evidence="3 4">GH-76</strain>
    </source>
</reference>
<accession>A0ABR3F1V9</accession>
<evidence type="ECO:0000256" key="1">
    <source>
        <dbReference type="SAM" id="MobiDB-lite"/>
    </source>
</evidence>
<gene>
    <name evidence="3" type="ORF">V5O48_012786</name>
</gene>
<dbReference type="Proteomes" id="UP001465976">
    <property type="component" value="Unassembled WGS sequence"/>
</dbReference>
<feature type="signal peptide" evidence="2">
    <location>
        <begin position="1"/>
        <end position="19"/>
    </location>
</feature>
<comment type="caution">
    <text evidence="3">The sequence shown here is derived from an EMBL/GenBank/DDBJ whole genome shotgun (WGS) entry which is preliminary data.</text>
</comment>
<feature type="compositionally biased region" description="Low complexity" evidence="1">
    <location>
        <begin position="126"/>
        <end position="153"/>
    </location>
</feature>
<feature type="region of interest" description="Disordered" evidence="1">
    <location>
        <begin position="125"/>
        <end position="153"/>
    </location>
</feature>
<name>A0ABR3F1V9_9AGAR</name>
<evidence type="ECO:0000313" key="4">
    <source>
        <dbReference type="Proteomes" id="UP001465976"/>
    </source>
</evidence>
<protein>
    <submittedName>
        <fullName evidence="3">Uncharacterized protein</fullName>
    </submittedName>
</protein>
<feature type="chain" id="PRO_5045517459" evidence="2">
    <location>
        <begin position="20"/>
        <end position="183"/>
    </location>
</feature>
<proteinExistence type="predicted"/>
<dbReference type="EMBL" id="JBAHYK010001174">
    <property type="protein sequence ID" value="KAL0569188.1"/>
    <property type="molecule type" value="Genomic_DNA"/>
</dbReference>
<keyword evidence="2" id="KW-0732">Signal</keyword>
<evidence type="ECO:0000313" key="3">
    <source>
        <dbReference type="EMBL" id="KAL0569188.1"/>
    </source>
</evidence>
<sequence>MYFAPALVTLSTLFTAASALTGPKILVPSKDNWWVAKSSNVLTWDCNNSQAMNFTVIIKNADPSTNLNNGGIAFIAQQENSQCSKEITQNQSNQAAAKGYTIVFANPLNNSDIYSTSEEFEIKPLGSSYPTSTPSASPSSTGSGTGTAAGASSTSGGNGAASYGASLGYAFAAAGAMVGLLAA</sequence>